<evidence type="ECO:0000313" key="1">
    <source>
        <dbReference type="EMBL" id="QUC67402.1"/>
    </source>
</evidence>
<dbReference type="Proteomes" id="UP000682782">
    <property type="component" value="Chromosome"/>
</dbReference>
<organism evidence="1 2">
    <name type="scientific">Aristaeella hokkaidonensis</name>
    <dbReference type="NCBI Taxonomy" id="3046382"/>
    <lineage>
        <taxon>Bacteria</taxon>
        <taxon>Bacillati</taxon>
        <taxon>Bacillota</taxon>
        <taxon>Clostridia</taxon>
        <taxon>Eubacteriales</taxon>
        <taxon>Aristaeellaceae</taxon>
        <taxon>Aristaeella</taxon>
    </lineage>
</organism>
<keyword evidence="1" id="KW-0808">Transferase</keyword>
<proteinExistence type="predicted"/>
<keyword evidence="2" id="KW-1185">Reference proteome</keyword>
<dbReference type="EMBL" id="CP068393">
    <property type="protein sequence ID" value="QUC67402.1"/>
    <property type="molecule type" value="Genomic_DNA"/>
</dbReference>
<sequence>MNYESLDEALRPLTSDALQSVIFSNPLPSRTKYRKIRAERNGEEFFVSSFTVTQVFHETVPAADILSFCLKTAAETYRQLNLWLNDGRVMEILLSKKGKAHVTTTASVQATPLVRSKALPNRQKNHILQEGMIVPPLVDMGVLTPEGKIIRSRYDKFRQINRFLEIIDDEYKDYTADKPLRVIDFGCGKAYLTFVLYYYFTEIRHLAVDIIGLDLKTDVIEKCNQAAQKYGYSSLRFEVGDIADYSPDDDVDMVITLHACDTATDYALYNAVKWNAKKIFSVPCCQHEINNTITSQNLNVLTRYGIIKERFSALLTDALRADILECCGYETQVLEFIDLEHTPKNIMLRAVLRPGGAKASAKRKQAMLPEIESALKEFQVTPTLWSLMKEEITGEKLV</sequence>
<accession>A0AC61MXC3</accession>
<gene>
    <name evidence="1" type="ORF">JYE49_01445</name>
</gene>
<reference evidence="1" key="1">
    <citation type="submission" date="2021-01" db="EMBL/GenBank/DDBJ databases">
        <title>Complete genome sequence of Clostridiales bacterium R-7.</title>
        <authorList>
            <person name="Mahoney-Kurpe S.C."/>
            <person name="Palevich N."/>
            <person name="Koike S."/>
            <person name="Moon C.D."/>
            <person name="Attwood G.T."/>
        </authorList>
    </citation>
    <scope>NUCLEOTIDE SEQUENCE</scope>
    <source>
        <strain evidence="1">R-7</strain>
    </source>
</reference>
<name>A0AC61MXC3_9FIRM</name>
<protein>
    <submittedName>
        <fullName evidence="1">SAM-dependent methyltransferase</fullName>
    </submittedName>
</protein>
<evidence type="ECO:0000313" key="2">
    <source>
        <dbReference type="Proteomes" id="UP000682782"/>
    </source>
</evidence>
<keyword evidence="1" id="KW-0489">Methyltransferase</keyword>